<feature type="non-terminal residue" evidence="3">
    <location>
        <position position="1"/>
    </location>
</feature>
<name>A0A0F9G3E1_9ZZZZ</name>
<evidence type="ECO:0000259" key="2">
    <source>
        <dbReference type="Pfam" id="PF05048"/>
    </source>
</evidence>
<dbReference type="Gene3D" id="2.160.20.10">
    <property type="entry name" value="Single-stranded right-handed beta-helix, Pectin lyase-like"/>
    <property type="match status" value="1"/>
</dbReference>
<dbReference type="InterPro" id="IPR011050">
    <property type="entry name" value="Pectin_lyase_fold/virulence"/>
</dbReference>
<sequence>MLFMLVTSFSQTPNFQNRSERSDSYVLDYLYTSPLYNRSNYINFTGPPITYNDSNTNIYYRILIDDSDPNFNWSKTAAENEWCTGSGTWSDPYVIENLYIDAQGFGGGIRIRHSKKYFIIQNNWITNTVNEGYGEGVILDWETSNGTVKDNLFTYTEIGVVIKFDSHNITVSNNIMIENSAPGTRGIYVMMDTHNSTIVDNKMLNFYSGMRFSYSDTLRIKNNYMDNTILSFSGGSVVRLKNVSDSFVVGNILAGNFATGSITISQTDSGNNVVENNYVSTNRSLAFDFNLSFSAIDETPHQSQTSGTSFELVGSQNNYIAYNIALMDSPDDNGHDNGTSNGAGAPEIPGFNPILMLGVIFIVTLILLKKRLRK</sequence>
<feature type="domain" description="Periplasmic copper-binding protein NosD beta helix" evidence="2">
    <location>
        <begin position="121"/>
        <end position="283"/>
    </location>
</feature>
<dbReference type="Pfam" id="PF05048">
    <property type="entry name" value="NosD"/>
    <property type="match status" value="1"/>
</dbReference>
<accession>A0A0F9G3E1</accession>
<dbReference type="InterPro" id="IPR006626">
    <property type="entry name" value="PbH1"/>
</dbReference>
<evidence type="ECO:0000256" key="1">
    <source>
        <dbReference type="SAM" id="Phobius"/>
    </source>
</evidence>
<dbReference type="SMART" id="SM00710">
    <property type="entry name" value="PbH1"/>
    <property type="match status" value="5"/>
</dbReference>
<keyword evidence="1" id="KW-0472">Membrane</keyword>
<dbReference type="SUPFAM" id="SSF51126">
    <property type="entry name" value="Pectin lyase-like"/>
    <property type="match status" value="1"/>
</dbReference>
<comment type="caution">
    <text evidence="3">The sequence shown here is derived from an EMBL/GenBank/DDBJ whole genome shotgun (WGS) entry which is preliminary data.</text>
</comment>
<dbReference type="EMBL" id="LAZR01019247">
    <property type="protein sequence ID" value="KKL93234.1"/>
    <property type="molecule type" value="Genomic_DNA"/>
</dbReference>
<keyword evidence="1" id="KW-1133">Transmembrane helix</keyword>
<dbReference type="InterPro" id="IPR012334">
    <property type="entry name" value="Pectin_lyas_fold"/>
</dbReference>
<keyword evidence="1" id="KW-0812">Transmembrane</keyword>
<organism evidence="3">
    <name type="scientific">marine sediment metagenome</name>
    <dbReference type="NCBI Taxonomy" id="412755"/>
    <lineage>
        <taxon>unclassified sequences</taxon>
        <taxon>metagenomes</taxon>
        <taxon>ecological metagenomes</taxon>
    </lineage>
</organism>
<evidence type="ECO:0000313" key="3">
    <source>
        <dbReference type="EMBL" id="KKL93234.1"/>
    </source>
</evidence>
<gene>
    <name evidence="3" type="ORF">LCGC14_1876740</name>
</gene>
<feature type="transmembrane region" description="Helical" evidence="1">
    <location>
        <begin position="350"/>
        <end position="368"/>
    </location>
</feature>
<protein>
    <recommendedName>
        <fullName evidence="2">Periplasmic copper-binding protein NosD beta helix domain-containing protein</fullName>
    </recommendedName>
</protein>
<dbReference type="AlphaFoldDB" id="A0A0F9G3E1"/>
<dbReference type="InterPro" id="IPR007742">
    <property type="entry name" value="NosD_dom"/>
</dbReference>
<proteinExistence type="predicted"/>
<reference evidence="3" key="1">
    <citation type="journal article" date="2015" name="Nature">
        <title>Complex archaea that bridge the gap between prokaryotes and eukaryotes.</title>
        <authorList>
            <person name="Spang A."/>
            <person name="Saw J.H."/>
            <person name="Jorgensen S.L."/>
            <person name="Zaremba-Niedzwiedzka K."/>
            <person name="Martijn J."/>
            <person name="Lind A.E."/>
            <person name="van Eijk R."/>
            <person name="Schleper C."/>
            <person name="Guy L."/>
            <person name="Ettema T.J."/>
        </authorList>
    </citation>
    <scope>NUCLEOTIDE SEQUENCE</scope>
</reference>